<gene>
    <name evidence="12" type="ordered locus">Celf_0315</name>
</gene>
<sequence length="1448" mass="145392">MASTRSVVALALVALLGVTVAASGVPTAGGGPTAADAIATAPQPPAGVAGEPRPHPAAQAVPAGQAAPAPSDPERDDELPVYTAPGADDGPGAAPETRPADHVLVRFEPGVSASGQREALRAAGVSGGTPVPGTSFVEVPVGDEDAADVVARLAQEPGVGAVQEDHVRHAFGWTDDPLLELTWPYVDLTRLPRAWEVSQGAGVVVAVLDSGVDANHEDLTGKVLPGADLVDGTLPAQDPDGHGTLVAGVAAAAGDNGKGAVGAAYGATVLPVRVLAADGTGTDSTVAAGITWAVANGADVINLSLGGPQPSPALLEAIRSAVATGVVVVVAAGNEGTQVPQYPAAYAPDVLGLLSVSATDDLGALAGWSTWGDSVTLAAPGLLIAGPRAGTTSGYVYGSGTSFAAPVVSGVAALLLAASPGLSPTEVERRLVASARDAGPRGLDPYYGAGVVDAASAVTSGAAVRAAVGVPLDRAPGDAGGSDDTPATARATADGTATGTLSPEGDVDWHATTAASAGQYRVRVEPVGTTPPTVGPELDLAVEVQDGAGLVLGTVDAAKVDAPEELVVTVPSAGPLRVGVRNANGSAPAAQQYRLSVTAESVQPLFSASFTPPADARRTNVGALTPADVTGDGRTDVVTVEPAGGVYVYAGRGDGTLAAPVDVPLTGITLTGDGLASGDVDGDGDADAVATTSTGFVVLRQDAGRLTPWTQVATTFGGAPFAGQVVELASWDTDGRLDVVVSTSRPSVQVFRNDGSGRFTAVAEAAAEPRLAVGDVTGDGRPDVVTTHAVLAQRTDGLLAAPLALPFAGGPLVTSVAVGDVTGDGRADVVRVNGNRARVDGVLPTGALAPTALYPVGGEDGGTVTLGDMDVDGRTDVLVADAFNQTLSLLRQLPGGTLSAPVLTPIDPVVYDRPGQLRVTRLDADASPDVVLAQNGVLALRQTRLAAPTARPGWLLASTPAPHDAGVAVRPTVRLSFARDLRSTDVTTPCTALKKATPCVLLVDASTGSPVAATARWEAGTRTVALTPNADLVPGRHYTAIVADVRDTALAALPAPVRVPFTVAAGGDRYTPIDPVRVADTRDPSQPATYGARRSGERLVLTLDEVLPPDATAVVLSLASTGHGSVGNVRVFPTAADGSGPAPRVANLNVVPGVDQPNLATVQLGAGRTIALMPEGPTTNLVVDVFGYYSPGGASGYVPVTPTRMLDTRSGTGGVPAGAVTGGHWVDLRVAGVQGVPADATAVVLNVAGTGVQGGTFVSVVPTPDLGEAWNGPTTSNLNLYPGRDQSNLVTVKVGENGRVRFWVNRSTTHLVADLAGYYTATGTNGLVPVQPVRVADTRAALGFPGRLRALTPTDVKIGGTAAVPAQATAAVVNIAGVGPTWPTHVRAFPTTVPATLPDIATINLAAGRDESNMSVLTLGVDGKVTFYARSSDVDMVVDVFGWFRTYR</sequence>
<dbReference type="Gene3D" id="2.60.120.380">
    <property type="match status" value="1"/>
</dbReference>
<organism evidence="12 13">
    <name type="scientific">Cellulomonas fimi (strain ATCC 484 / DSM 20113 / JCM 1341 / CCUG 24087 / LMG 16345 / NBRC 15513 / NCIMB 8980 / NCTC 7547 / NRS-133)</name>
    <dbReference type="NCBI Taxonomy" id="590998"/>
    <lineage>
        <taxon>Bacteria</taxon>
        <taxon>Bacillati</taxon>
        <taxon>Actinomycetota</taxon>
        <taxon>Actinomycetes</taxon>
        <taxon>Micrococcales</taxon>
        <taxon>Cellulomonadaceae</taxon>
        <taxon>Cellulomonas</taxon>
    </lineage>
</organism>
<dbReference type="RefSeq" id="WP_013769489.1">
    <property type="nucleotide sequence ID" value="NC_015514.1"/>
</dbReference>
<reference evidence="12 13" key="1">
    <citation type="submission" date="2011-04" db="EMBL/GenBank/DDBJ databases">
        <title>Complete sequence of Cellulomonas fimi ATCC 484.</title>
        <authorList>
            <consortium name="US DOE Joint Genome Institute"/>
            <person name="Lucas S."/>
            <person name="Han J."/>
            <person name="Lapidus A."/>
            <person name="Cheng J.-F."/>
            <person name="Goodwin L."/>
            <person name="Pitluck S."/>
            <person name="Peters L."/>
            <person name="Chertkov O."/>
            <person name="Detter J.C."/>
            <person name="Han C."/>
            <person name="Tapia R."/>
            <person name="Land M."/>
            <person name="Hauser L."/>
            <person name="Kyrpides N."/>
            <person name="Ivanova N."/>
            <person name="Ovchinnikova G."/>
            <person name="Pagani I."/>
            <person name="Mead D."/>
            <person name="Brumm P."/>
            <person name="Woyke T."/>
        </authorList>
    </citation>
    <scope>NUCLEOTIDE SEQUENCE [LARGE SCALE GENOMIC DNA]</scope>
    <source>
        <strain evidence="13">ATCC 484 / DSM 20113 / JCM 1341 / NBRC 15513 / NCIMB 8980 / NCTC 7547</strain>
    </source>
</reference>
<dbReference type="PROSITE" id="PS51892">
    <property type="entry name" value="SUBTILASE"/>
    <property type="match status" value="1"/>
</dbReference>
<evidence type="ECO:0000256" key="3">
    <source>
        <dbReference type="ARBA" id="ARBA00022729"/>
    </source>
</evidence>
<dbReference type="PROSITE" id="PS00138">
    <property type="entry name" value="SUBTILASE_SER"/>
    <property type="match status" value="1"/>
</dbReference>
<proteinExistence type="inferred from homology"/>
<dbReference type="Pfam" id="PF13205">
    <property type="entry name" value="Big_5"/>
    <property type="match status" value="1"/>
</dbReference>
<feature type="domain" description="Peptidase S8/S53" evidence="10">
    <location>
        <begin position="200"/>
        <end position="450"/>
    </location>
</feature>
<dbReference type="InterPro" id="IPR000209">
    <property type="entry name" value="Peptidase_S8/S53_dom"/>
</dbReference>
<dbReference type="GO" id="GO:0006508">
    <property type="term" value="P:proteolysis"/>
    <property type="evidence" value="ECO:0007669"/>
    <property type="project" value="UniProtKB-KW"/>
</dbReference>
<dbReference type="InterPro" id="IPR028994">
    <property type="entry name" value="Integrin_alpha_N"/>
</dbReference>
<evidence type="ECO:0000313" key="12">
    <source>
        <dbReference type="EMBL" id="AEE44460.1"/>
    </source>
</evidence>
<dbReference type="Pfam" id="PF00082">
    <property type="entry name" value="Peptidase_S8"/>
    <property type="match status" value="1"/>
</dbReference>
<dbReference type="InterPro" id="IPR032812">
    <property type="entry name" value="SbsA_Ig"/>
</dbReference>
<dbReference type="InterPro" id="IPR036852">
    <property type="entry name" value="Peptidase_S8/S53_dom_sf"/>
</dbReference>
<dbReference type="PROSITE" id="PS00137">
    <property type="entry name" value="SUBTILASE_HIS"/>
    <property type="match status" value="1"/>
</dbReference>
<dbReference type="PRINTS" id="PR00723">
    <property type="entry name" value="SUBTILISIN"/>
</dbReference>
<dbReference type="InterPro" id="IPR022398">
    <property type="entry name" value="Peptidase_S8_His-AS"/>
</dbReference>
<evidence type="ECO:0000256" key="9">
    <source>
        <dbReference type="SAM" id="SignalP"/>
    </source>
</evidence>
<feature type="active site" description="Charge relay system" evidence="6">
    <location>
        <position position="402"/>
    </location>
</feature>
<keyword evidence="3 9" id="KW-0732">Signal</keyword>
<keyword evidence="13" id="KW-1185">Reference proteome</keyword>
<evidence type="ECO:0000256" key="6">
    <source>
        <dbReference type="PROSITE-ProRule" id="PRU01240"/>
    </source>
</evidence>
<name>F4H6V1_CELFA</name>
<dbReference type="EMBL" id="CP002666">
    <property type="protein sequence ID" value="AEE44460.1"/>
    <property type="molecule type" value="Genomic_DNA"/>
</dbReference>
<dbReference type="STRING" id="590998.Celf_0315"/>
<keyword evidence="2 6" id="KW-0645">Protease</keyword>
<feature type="chain" id="PRO_5003315584" evidence="9">
    <location>
        <begin position="22"/>
        <end position="1448"/>
    </location>
</feature>
<evidence type="ECO:0000256" key="4">
    <source>
        <dbReference type="ARBA" id="ARBA00022801"/>
    </source>
</evidence>
<dbReference type="PANTHER" id="PTHR43806">
    <property type="entry name" value="PEPTIDASE S8"/>
    <property type="match status" value="1"/>
</dbReference>
<dbReference type="InterPro" id="IPR015500">
    <property type="entry name" value="Peptidase_S8_subtilisin-rel"/>
</dbReference>
<keyword evidence="5 6" id="KW-0720">Serine protease</keyword>
<feature type="active site" description="Charge relay system" evidence="6">
    <location>
        <position position="209"/>
    </location>
</feature>
<dbReference type="InterPro" id="IPR023827">
    <property type="entry name" value="Peptidase_S8_Asp-AS"/>
</dbReference>
<feature type="active site" description="Charge relay system" evidence="6">
    <location>
        <position position="242"/>
    </location>
</feature>
<evidence type="ECO:0000256" key="7">
    <source>
        <dbReference type="RuleBase" id="RU003355"/>
    </source>
</evidence>
<dbReference type="Proteomes" id="UP000008460">
    <property type="component" value="Chromosome"/>
</dbReference>
<dbReference type="InterPro" id="IPR023828">
    <property type="entry name" value="Peptidase_S8_Ser-AS"/>
</dbReference>
<feature type="compositionally biased region" description="Low complexity" evidence="8">
    <location>
        <begin position="84"/>
        <end position="95"/>
    </location>
</feature>
<dbReference type="PANTHER" id="PTHR43806:SF11">
    <property type="entry name" value="CEREVISIN-RELATED"/>
    <property type="match status" value="1"/>
</dbReference>
<dbReference type="KEGG" id="cfi:Celf_0315"/>
<protein>
    <submittedName>
        <fullName evidence="12">Peptidase S8 and S53 subtilisin kexin sedolisin</fullName>
    </submittedName>
</protein>
<dbReference type="HOGENOM" id="CLU_251457_0_0_11"/>
<comment type="similarity">
    <text evidence="1 6 7">Belongs to the peptidase S8 family.</text>
</comment>
<keyword evidence="4 6" id="KW-0378">Hydrolase</keyword>
<feature type="compositionally biased region" description="Low complexity" evidence="8">
    <location>
        <begin position="56"/>
        <end position="69"/>
    </location>
</feature>
<feature type="domain" description="SbsA Ig-like" evidence="11">
    <location>
        <begin position="956"/>
        <end position="1062"/>
    </location>
</feature>
<accession>F4H6V1</accession>
<dbReference type="eggNOG" id="COG1404">
    <property type="taxonomic scope" value="Bacteria"/>
</dbReference>
<dbReference type="PROSITE" id="PS00136">
    <property type="entry name" value="SUBTILASE_ASP"/>
    <property type="match status" value="1"/>
</dbReference>
<dbReference type="Gene3D" id="2.130.10.130">
    <property type="entry name" value="Integrin alpha, N-terminal"/>
    <property type="match status" value="1"/>
</dbReference>
<evidence type="ECO:0000259" key="10">
    <source>
        <dbReference type="Pfam" id="PF00082"/>
    </source>
</evidence>
<feature type="signal peptide" evidence="9">
    <location>
        <begin position="1"/>
        <end position="21"/>
    </location>
</feature>
<dbReference type="Gene3D" id="3.40.50.200">
    <property type="entry name" value="Peptidase S8/S53 domain"/>
    <property type="match status" value="1"/>
</dbReference>
<evidence type="ECO:0000259" key="11">
    <source>
        <dbReference type="Pfam" id="PF13205"/>
    </source>
</evidence>
<evidence type="ECO:0000256" key="8">
    <source>
        <dbReference type="SAM" id="MobiDB-lite"/>
    </source>
</evidence>
<dbReference type="SUPFAM" id="SSF69318">
    <property type="entry name" value="Integrin alpha N-terminal domain"/>
    <property type="match status" value="1"/>
</dbReference>
<evidence type="ECO:0000256" key="1">
    <source>
        <dbReference type="ARBA" id="ARBA00011073"/>
    </source>
</evidence>
<feature type="region of interest" description="Disordered" evidence="8">
    <location>
        <begin position="29"/>
        <end position="97"/>
    </location>
</feature>
<feature type="region of interest" description="Disordered" evidence="8">
    <location>
        <begin position="473"/>
        <end position="507"/>
    </location>
</feature>
<feature type="compositionally biased region" description="Low complexity" evidence="8">
    <location>
        <begin position="483"/>
        <end position="500"/>
    </location>
</feature>
<dbReference type="InterPro" id="IPR013517">
    <property type="entry name" value="FG-GAP"/>
</dbReference>
<evidence type="ECO:0000256" key="2">
    <source>
        <dbReference type="ARBA" id="ARBA00022670"/>
    </source>
</evidence>
<dbReference type="SUPFAM" id="SSF52743">
    <property type="entry name" value="Subtilisin-like"/>
    <property type="match status" value="1"/>
</dbReference>
<evidence type="ECO:0000313" key="13">
    <source>
        <dbReference type="Proteomes" id="UP000008460"/>
    </source>
</evidence>
<dbReference type="Pfam" id="PF13517">
    <property type="entry name" value="FG-GAP_3"/>
    <property type="match status" value="2"/>
</dbReference>
<dbReference type="InterPro" id="IPR050131">
    <property type="entry name" value="Peptidase_S8_subtilisin-like"/>
</dbReference>
<dbReference type="GO" id="GO:0004252">
    <property type="term" value="F:serine-type endopeptidase activity"/>
    <property type="evidence" value="ECO:0007669"/>
    <property type="project" value="UniProtKB-UniRule"/>
</dbReference>
<evidence type="ECO:0000256" key="5">
    <source>
        <dbReference type="ARBA" id="ARBA00022825"/>
    </source>
</evidence>